<comment type="caution">
    <text evidence="4">The sequence shown here is derived from an EMBL/GenBank/DDBJ whole genome shotgun (WGS) entry which is preliminary data.</text>
</comment>
<reference evidence="4 5" key="1">
    <citation type="submission" date="2018-05" db="EMBL/GenBank/DDBJ databases">
        <authorList>
            <person name="Lanie J.A."/>
            <person name="Ng W.-L."/>
            <person name="Kazmierczak K.M."/>
            <person name="Andrzejewski T.M."/>
            <person name="Davidsen T.M."/>
            <person name="Wayne K.J."/>
            <person name="Tettelin H."/>
            <person name="Glass J.I."/>
            <person name="Rusch D."/>
            <person name="Podicherti R."/>
            <person name="Tsui H.-C.T."/>
            <person name="Winkler M.E."/>
        </authorList>
    </citation>
    <scope>NUCLEOTIDE SEQUENCE [LARGE SCALE GENOMIC DNA]</scope>
    <source>
        <strain evidence="4 5">BUT-10</strain>
    </source>
</reference>
<evidence type="ECO:0000259" key="3">
    <source>
        <dbReference type="Pfam" id="PF01464"/>
    </source>
</evidence>
<dbReference type="SUPFAM" id="SSF53955">
    <property type="entry name" value="Lysozyme-like"/>
    <property type="match status" value="1"/>
</dbReference>
<dbReference type="EMBL" id="QFYS01000003">
    <property type="protein sequence ID" value="RAK66412.1"/>
    <property type="molecule type" value="Genomic_DNA"/>
</dbReference>
<evidence type="ECO:0000256" key="1">
    <source>
        <dbReference type="ARBA" id="ARBA00009387"/>
    </source>
</evidence>
<dbReference type="InterPro" id="IPR008258">
    <property type="entry name" value="Transglycosylase_SLT_dom_1"/>
</dbReference>
<evidence type="ECO:0000256" key="2">
    <source>
        <dbReference type="SAM" id="MobiDB-lite"/>
    </source>
</evidence>
<dbReference type="Pfam" id="PF01464">
    <property type="entry name" value="SLT"/>
    <property type="match status" value="1"/>
</dbReference>
<evidence type="ECO:0000313" key="5">
    <source>
        <dbReference type="Proteomes" id="UP000249524"/>
    </source>
</evidence>
<sequence length="195" mass="19855">MLDPQIVADLAVQCAPGVAPATLLAVARAESDLDPLAIGVNGARARRPQPSTAAEAAAAARSLAAAGRDIDLGLAQINVRNLARLGLSIEAAFDPCRNLAAAAVVLREGYARGRARHGPGQAALRVALSVYNTGHAERGFANGYVARVIAKAGTRLPANSTPPPAPQPQPPAWDVFGRAASPSPRLVISVSGATP</sequence>
<dbReference type="CDD" id="cd16892">
    <property type="entry name" value="LT_VirB1-like"/>
    <property type="match status" value="1"/>
</dbReference>
<evidence type="ECO:0000313" key="4">
    <source>
        <dbReference type="EMBL" id="RAK66412.1"/>
    </source>
</evidence>
<feature type="domain" description="Transglycosylase SLT" evidence="3">
    <location>
        <begin position="13"/>
        <end position="144"/>
    </location>
</feature>
<dbReference type="Proteomes" id="UP000249524">
    <property type="component" value="Unassembled WGS sequence"/>
</dbReference>
<keyword evidence="5" id="KW-1185">Reference proteome</keyword>
<dbReference type="RefSeq" id="WP_111275721.1">
    <property type="nucleotide sequence ID" value="NZ_QFYS01000003.1"/>
</dbReference>
<protein>
    <submittedName>
        <fullName evidence="4">Conjugal transfer protein</fullName>
    </submittedName>
</protein>
<dbReference type="InterPro" id="IPR023346">
    <property type="entry name" value="Lysozyme-like_dom_sf"/>
</dbReference>
<dbReference type="Gene3D" id="1.10.530.10">
    <property type="match status" value="1"/>
</dbReference>
<proteinExistence type="inferred from homology"/>
<feature type="compositionally biased region" description="Pro residues" evidence="2">
    <location>
        <begin position="160"/>
        <end position="171"/>
    </location>
</feature>
<dbReference type="OrthoDB" id="8277605at2"/>
<organism evidence="4 5">
    <name type="scientific">Phenylobacterium kunshanense</name>
    <dbReference type="NCBI Taxonomy" id="1445034"/>
    <lineage>
        <taxon>Bacteria</taxon>
        <taxon>Pseudomonadati</taxon>
        <taxon>Pseudomonadota</taxon>
        <taxon>Alphaproteobacteria</taxon>
        <taxon>Caulobacterales</taxon>
        <taxon>Caulobacteraceae</taxon>
        <taxon>Phenylobacterium</taxon>
    </lineage>
</organism>
<feature type="region of interest" description="Disordered" evidence="2">
    <location>
        <begin position="156"/>
        <end position="178"/>
    </location>
</feature>
<name>A0A328BFZ3_9CAUL</name>
<gene>
    <name evidence="4" type="ORF">DJ019_09205</name>
</gene>
<comment type="similarity">
    <text evidence="1">Belongs to the virb1 family.</text>
</comment>
<dbReference type="AlphaFoldDB" id="A0A328BFZ3"/>
<accession>A0A328BFZ3</accession>